<accession>A0A6J5MW68</accession>
<proteinExistence type="predicted"/>
<protein>
    <submittedName>
        <fullName evidence="1">Uncharacterized protein</fullName>
    </submittedName>
</protein>
<evidence type="ECO:0000313" key="1">
    <source>
        <dbReference type="EMBL" id="CAB4149356.1"/>
    </source>
</evidence>
<sequence length="281" mass="29309">MATSPNFSWPEPDNTDLVKNGALAIRTAINAIDTSMVDLKGGTTGQVLSKASATDMDFSWVTDATGIPATIFDAKGDIIAATAADTASRLAVGTNGQVLTADSTAATGIKWATAASGGMTVIQSGTLSTTSVDITSIPQTYKHLQLVMWNTTFSGNDGFALQINGLTASNYGRSSYGQNGATSVNGSVINDNGVYYGNGAADPLYTSGFNHWVLDIYDYTNTTGAWSMRGNGTYLNTSSVYSTYQAAYTYVAATATAITRVNIKTGGSRTMAGNYILYGVN</sequence>
<name>A0A6J5MW68_9CAUD</name>
<gene>
    <name evidence="1" type="ORF">UFOVP540_7</name>
</gene>
<dbReference type="EMBL" id="LR796515">
    <property type="protein sequence ID" value="CAB4149356.1"/>
    <property type="molecule type" value="Genomic_DNA"/>
</dbReference>
<organism evidence="1">
    <name type="scientific">uncultured Caudovirales phage</name>
    <dbReference type="NCBI Taxonomy" id="2100421"/>
    <lineage>
        <taxon>Viruses</taxon>
        <taxon>Duplodnaviria</taxon>
        <taxon>Heunggongvirae</taxon>
        <taxon>Uroviricota</taxon>
        <taxon>Caudoviricetes</taxon>
        <taxon>Peduoviridae</taxon>
        <taxon>Maltschvirus</taxon>
        <taxon>Maltschvirus maltsch</taxon>
    </lineage>
</organism>
<reference evidence="1" key="1">
    <citation type="submission" date="2020-04" db="EMBL/GenBank/DDBJ databases">
        <authorList>
            <person name="Chiriac C."/>
            <person name="Salcher M."/>
            <person name="Ghai R."/>
            <person name="Kavagutti S V."/>
        </authorList>
    </citation>
    <scope>NUCLEOTIDE SEQUENCE</scope>
</reference>